<dbReference type="InterPro" id="IPR007168">
    <property type="entry name" value="Phageshock_PspC_N"/>
</dbReference>
<feature type="transmembrane region" description="Helical" evidence="7">
    <location>
        <begin position="222"/>
        <end position="242"/>
    </location>
</feature>
<sequence length="437" mass="45311">MTEHAAAPVAPEERLARSRRHKVVGGVCGGLGRYFNLDPVIFRVPVAILSVLGGVGLIAYGLAWLLIPFEREEEHEGRRLLSGRVEGPGLTALLFIVAGCGLLLATIGDDGGVAWFSVLVFGALAGVASWSRRRGDETVTMNPQGVAQVVAEAPPEAHAPPAPLGPSWWQGAAARQDQGYLWGPADARPGDYAPGTVPGARPPMEGGPPVPPPPAKPREWPFSALVLLLALGACAAGTAIAWSSQPLGAALSVGLASALAVFGLGLVFSAFRGRLGAGTVAAVIVTSVLLGAASVLPDNITTSVSTPVWRVTSADQLRPGYELGSADAQLDLSALAVAPDERLSTRVEAGAGQVTVLVPLDVTVVVREEITIGAFTYQPLNDDSELTRIDEFNGGIDVSGTHTYEPEPGVEPGGTIELDLELGIGHLSVQRVAEESR</sequence>
<dbReference type="Proteomes" id="UP000295345">
    <property type="component" value="Unassembled WGS sequence"/>
</dbReference>
<proteinExistence type="predicted"/>
<evidence type="ECO:0000256" key="6">
    <source>
        <dbReference type="SAM" id="MobiDB-lite"/>
    </source>
</evidence>
<evidence type="ECO:0000256" key="3">
    <source>
        <dbReference type="ARBA" id="ARBA00022692"/>
    </source>
</evidence>
<keyword evidence="2" id="KW-1003">Cell membrane</keyword>
<feature type="region of interest" description="Disordered" evidence="6">
    <location>
        <begin position="191"/>
        <end position="216"/>
    </location>
</feature>
<dbReference type="InterPro" id="IPR052027">
    <property type="entry name" value="PspC"/>
</dbReference>
<keyword evidence="4 7" id="KW-1133">Transmembrane helix</keyword>
<feature type="transmembrane region" description="Helical" evidence="7">
    <location>
        <begin position="275"/>
        <end position="296"/>
    </location>
</feature>
<feature type="transmembrane region" description="Helical" evidence="7">
    <location>
        <begin position="248"/>
        <end position="268"/>
    </location>
</feature>
<protein>
    <submittedName>
        <fullName evidence="9">PspC domain-containing protein</fullName>
    </submittedName>
</protein>
<keyword evidence="5 7" id="KW-0472">Membrane</keyword>
<keyword evidence="3 7" id="KW-0812">Transmembrane</keyword>
<feature type="domain" description="Phage shock protein PspC N-terminal" evidence="8">
    <location>
        <begin position="14"/>
        <end position="68"/>
    </location>
</feature>
<evidence type="ECO:0000256" key="5">
    <source>
        <dbReference type="ARBA" id="ARBA00023136"/>
    </source>
</evidence>
<dbReference type="AlphaFoldDB" id="A0A4R4TUK5"/>
<dbReference type="PANTHER" id="PTHR33885:SF3">
    <property type="entry name" value="PHAGE SHOCK PROTEIN C"/>
    <property type="match status" value="1"/>
</dbReference>
<evidence type="ECO:0000313" key="9">
    <source>
        <dbReference type="EMBL" id="TDC77789.1"/>
    </source>
</evidence>
<name>A0A4R4TUK5_9ACTN</name>
<evidence type="ECO:0000256" key="2">
    <source>
        <dbReference type="ARBA" id="ARBA00022475"/>
    </source>
</evidence>
<dbReference type="PANTHER" id="PTHR33885">
    <property type="entry name" value="PHAGE SHOCK PROTEIN C"/>
    <property type="match status" value="1"/>
</dbReference>
<comment type="caution">
    <text evidence="9">The sequence shown here is derived from an EMBL/GenBank/DDBJ whole genome shotgun (WGS) entry which is preliminary data.</text>
</comment>
<organism evidence="9 10">
    <name type="scientific">Streptomyces hainanensis</name>
    <dbReference type="NCBI Taxonomy" id="402648"/>
    <lineage>
        <taxon>Bacteria</taxon>
        <taxon>Bacillati</taxon>
        <taxon>Actinomycetota</taxon>
        <taxon>Actinomycetes</taxon>
        <taxon>Kitasatosporales</taxon>
        <taxon>Streptomycetaceae</taxon>
        <taxon>Streptomyces</taxon>
    </lineage>
</organism>
<feature type="compositionally biased region" description="Pro residues" evidence="6">
    <location>
        <begin position="205"/>
        <end position="215"/>
    </location>
</feature>
<dbReference type="GO" id="GO:0005886">
    <property type="term" value="C:plasma membrane"/>
    <property type="evidence" value="ECO:0007669"/>
    <property type="project" value="UniProtKB-SubCell"/>
</dbReference>
<evidence type="ECO:0000313" key="10">
    <source>
        <dbReference type="Proteomes" id="UP000295345"/>
    </source>
</evidence>
<reference evidence="9 10" key="1">
    <citation type="submission" date="2019-03" db="EMBL/GenBank/DDBJ databases">
        <title>Draft genome sequences of novel Actinobacteria.</title>
        <authorList>
            <person name="Sahin N."/>
            <person name="Ay H."/>
            <person name="Saygin H."/>
        </authorList>
    </citation>
    <scope>NUCLEOTIDE SEQUENCE [LARGE SCALE GENOMIC DNA]</scope>
    <source>
        <strain evidence="9 10">DSM 41900</strain>
    </source>
</reference>
<dbReference type="OrthoDB" id="3535301at2"/>
<evidence type="ECO:0000259" key="8">
    <source>
        <dbReference type="Pfam" id="PF04024"/>
    </source>
</evidence>
<feature type="transmembrane region" description="Helical" evidence="7">
    <location>
        <begin position="113"/>
        <end position="131"/>
    </location>
</feature>
<accession>A0A4R4TUK5</accession>
<evidence type="ECO:0000256" key="7">
    <source>
        <dbReference type="SAM" id="Phobius"/>
    </source>
</evidence>
<dbReference type="EMBL" id="SMKI01000046">
    <property type="protein sequence ID" value="TDC77789.1"/>
    <property type="molecule type" value="Genomic_DNA"/>
</dbReference>
<dbReference type="Pfam" id="PF04024">
    <property type="entry name" value="PspC"/>
    <property type="match status" value="1"/>
</dbReference>
<feature type="transmembrane region" description="Helical" evidence="7">
    <location>
        <begin position="88"/>
        <end position="107"/>
    </location>
</feature>
<keyword evidence="10" id="KW-1185">Reference proteome</keyword>
<dbReference type="RefSeq" id="WP_132816929.1">
    <property type="nucleotide sequence ID" value="NZ_SMKI01000046.1"/>
</dbReference>
<gene>
    <name evidence="9" type="ORF">E1283_06510</name>
</gene>
<feature type="transmembrane region" description="Helical" evidence="7">
    <location>
        <begin position="40"/>
        <end position="67"/>
    </location>
</feature>
<comment type="subcellular location">
    <subcellularLocation>
        <location evidence="1">Cell membrane</location>
        <topology evidence="1">Single-pass membrane protein</topology>
    </subcellularLocation>
</comment>
<evidence type="ECO:0000256" key="4">
    <source>
        <dbReference type="ARBA" id="ARBA00022989"/>
    </source>
</evidence>
<evidence type="ECO:0000256" key="1">
    <source>
        <dbReference type="ARBA" id="ARBA00004162"/>
    </source>
</evidence>